<dbReference type="Proteomes" id="UP000536685">
    <property type="component" value="Unassembled WGS sequence"/>
</dbReference>
<dbReference type="EMBL" id="JACHMJ010000001">
    <property type="protein sequence ID" value="MBB5843478.1"/>
    <property type="molecule type" value="Genomic_DNA"/>
</dbReference>
<dbReference type="RefSeq" id="WP_184236277.1">
    <property type="nucleotide sequence ID" value="NZ_JACHMJ010000001.1"/>
</dbReference>
<comment type="caution">
    <text evidence="2">The sequence shown here is derived from an EMBL/GenBank/DDBJ whole genome shotgun (WGS) entry which is preliminary data.</text>
</comment>
<feature type="region of interest" description="Disordered" evidence="1">
    <location>
        <begin position="1"/>
        <end position="31"/>
    </location>
</feature>
<dbReference type="AlphaFoldDB" id="A0A841AMC6"/>
<evidence type="ECO:0000313" key="3">
    <source>
        <dbReference type="Proteomes" id="UP000536685"/>
    </source>
</evidence>
<sequence>MRLNPFASRSDASRFPESRGKSSGADSSCSAADVVTERARAAQAKESADGRKAAKRAGAAARASQLRTLAENEADLDRALAALAGFSPEVSAQLLAELDGPDPVTQYSVAGRAAGSVSGLPGWLRERCLQPDAERLVRDWLVFRDLLVAHKEFSMAENPLPQVYEALGYSDGQSLAVDGVAAHGRDACDRLLGVAFALRTAQRALVTRRIGTTTGYAASDQWRTFDLTNRFLTAELARWVLDDAPSDPLIVSEIVGGRFSSVETDPLAGRHSGISPNEVDEALFVAELKRGR</sequence>
<accession>A0A841AMC6</accession>
<protein>
    <submittedName>
        <fullName evidence="2">Uncharacterized protein</fullName>
    </submittedName>
</protein>
<evidence type="ECO:0000313" key="2">
    <source>
        <dbReference type="EMBL" id="MBB5843478.1"/>
    </source>
</evidence>
<organism evidence="2 3">
    <name type="scientific">Conyzicola lurida</name>
    <dbReference type="NCBI Taxonomy" id="1172621"/>
    <lineage>
        <taxon>Bacteria</taxon>
        <taxon>Bacillati</taxon>
        <taxon>Actinomycetota</taxon>
        <taxon>Actinomycetes</taxon>
        <taxon>Micrococcales</taxon>
        <taxon>Microbacteriaceae</taxon>
        <taxon>Conyzicola</taxon>
    </lineage>
</organism>
<reference evidence="2 3" key="1">
    <citation type="submission" date="2020-08" db="EMBL/GenBank/DDBJ databases">
        <title>Sequencing the genomes of 1000 actinobacteria strains.</title>
        <authorList>
            <person name="Klenk H.-P."/>
        </authorList>
    </citation>
    <scope>NUCLEOTIDE SEQUENCE [LARGE SCALE GENOMIC DNA]</scope>
    <source>
        <strain evidence="2 3">DSM 105784</strain>
    </source>
</reference>
<evidence type="ECO:0000256" key="1">
    <source>
        <dbReference type="SAM" id="MobiDB-lite"/>
    </source>
</evidence>
<gene>
    <name evidence="2" type="ORF">HD599_001801</name>
</gene>
<feature type="compositionally biased region" description="Basic and acidic residues" evidence="1">
    <location>
        <begin position="11"/>
        <end position="20"/>
    </location>
</feature>
<keyword evidence="3" id="KW-1185">Reference proteome</keyword>
<name>A0A841AMC6_9MICO</name>
<proteinExistence type="predicted"/>
<feature type="compositionally biased region" description="Low complexity" evidence="1">
    <location>
        <begin position="21"/>
        <end position="31"/>
    </location>
</feature>